<keyword evidence="2" id="KW-1185">Reference proteome</keyword>
<proteinExistence type="predicted"/>
<protein>
    <submittedName>
        <fullName evidence="1">Uncharacterized protein</fullName>
    </submittedName>
</protein>
<dbReference type="KEGG" id="meso:BSQ44_13765"/>
<evidence type="ECO:0000313" key="1">
    <source>
        <dbReference type="EMBL" id="APH72310.1"/>
    </source>
</evidence>
<dbReference type="STRING" id="1670800.BSQ44_13765"/>
<gene>
    <name evidence="1" type="ORF">BSQ44_13765</name>
</gene>
<accession>A0A1L3SSF3</accession>
<evidence type="ECO:0000313" key="2">
    <source>
        <dbReference type="Proteomes" id="UP000182840"/>
    </source>
</evidence>
<reference evidence="2" key="1">
    <citation type="submission" date="2016-11" db="EMBL/GenBank/DDBJ databases">
        <title>Mesorhizobium oceanicum sp. nov., isolated from deep seawater in South China Sea.</title>
        <authorList>
            <person name="Fu G.-Y."/>
        </authorList>
    </citation>
    <scope>NUCLEOTIDE SEQUENCE [LARGE SCALE GENOMIC DNA]</scope>
    <source>
        <strain evidence="2">B7</strain>
    </source>
</reference>
<dbReference type="Proteomes" id="UP000182840">
    <property type="component" value="Chromosome"/>
</dbReference>
<sequence length="60" mass="6403">MFDLSEIFKQTITEMSPIAGIFARRHHCLMSRRLGAAAHMILAAGMLSCAPDRGAASAGI</sequence>
<dbReference type="EMBL" id="CP018171">
    <property type="protein sequence ID" value="APH72310.1"/>
    <property type="molecule type" value="Genomic_DNA"/>
</dbReference>
<name>A0A1L3SSF3_9HYPH</name>
<dbReference type="AlphaFoldDB" id="A0A1L3SSF3"/>
<organism evidence="1 2">
    <name type="scientific">Aquibium oceanicum</name>
    <dbReference type="NCBI Taxonomy" id="1670800"/>
    <lineage>
        <taxon>Bacteria</taxon>
        <taxon>Pseudomonadati</taxon>
        <taxon>Pseudomonadota</taxon>
        <taxon>Alphaproteobacteria</taxon>
        <taxon>Hyphomicrobiales</taxon>
        <taxon>Phyllobacteriaceae</taxon>
        <taxon>Aquibium</taxon>
    </lineage>
</organism>